<dbReference type="Proteomes" id="UP000036471">
    <property type="component" value="Unassembled WGS sequence"/>
</dbReference>
<name>A0ABR5HCU2_9HYPH</name>
<comment type="similarity">
    <text evidence="2">Belongs to the transketolase family.</text>
</comment>
<reference evidence="5 6" key="1">
    <citation type="submission" date="2014-11" db="EMBL/GenBank/DDBJ databases">
        <title>Comparative genomics of Methylobacterium species.</title>
        <authorList>
            <person name="Chaudhry V."/>
            <person name="Patil P.B."/>
        </authorList>
    </citation>
    <scope>NUCLEOTIDE SEQUENCE [LARGE SCALE GENOMIC DNA]</scope>
    <source>
        <strain evidence="5 6">SE3.6</strain>
    </source>
</reference>
<protein>
    <submittedName>
        <fullName evidence="5">Transketolase</fullName>
    </submittedName>
</protein>
<evidence type="ECO:0000313" key="6">
    <source>
        <dbReference type="Proteomes" id="UP000036471"/>
    </source>
</evidence>
<feature type="domain" description="Transketolase N-terminal" evidence="4">
    <location>
        <begin position="12"/>
        <end position="244"/>
    </location>
</feature>
<sequence length="266" mass="28074">MAPGLLTLARWRLLAMHRNAEVGHLGGNLSALDAMMLVHHEMLGEADRFVLSKGHAAGALYVTLWSRGLIADAELDTFHGDGTRLPGHPPARGLPGSRFGTGSLGHGLSLAAGLALAARLQRRAGRVFCLTSDGEWQEGSTFEAMIFSAHQRLANLTILIDHNRLQGFGTTGEVASLDPIGRALAGFDVEIREADGHDLAAMRRALAPGIDRPVVVVLHTVKGRGVPAIEGRLDSHYLPLTEAQYLAAILGTPGTTGDEAGPGENA</sequence>
<comment type="cofactor">
    <cofactor evidence="1">
        <name>thiamine diphosphate</name>
        <dbReference type="ChEBI" id="CHEBI:58937"/>
    </cofactor>
</comment>
<evidence type="ECO:0000313" key="5">
    <source>
        <dbReference type="EMBL" id="KMO23322.1"/>
    </source>
</evidence>
<dbReference type="Gene3D" id="3.40.50.970">
    <property type="match status" value="1"/>
</dbReference>
<keyword evidence="6" id="KW-1185">Reference proteome</keyword>
<dbReference type="PANTHER" id="PTHR47514">
    <property type="entry name" value="TRANSKETOLASE N-TERMINAL SECTION-RELATED"/>
    <property type="match status" value="1"/>
</dbReference>
<gene>
    <name evidence="5" type="ORF">QR79_13630</name>
</gene>
<evidence type="ECO:0000256" key="1">
    <source>
        <dbReference type="ARBA" id="ARBA00001964"/>
    </source>
</evidence>
<comment type="caution">
    <text evidence="5">The sequence shown here is derived from an EMBL/GenBank/DDBJ whole genome shotgun (WGS) entry which is preliminary data.</text>
</comment>
<dbReference type="EMBL" id="JTHG01000116">
    <property type="protein sequence ID" value="KMO23322.1"/>
    <property type="molecule type" value="Genomic_DNA"/>
</dbReference>
<dbReference type="PANTHER" id="PTHR47514:SF1">
    <property type="entry name" value="TRANSKETOLASE N-TERMINAL SECTION-RELATED"/>
    <property type="match status" value="1"/>
</dbReference>
<dbReference type="InterPro" id="IPR029061">
    <property type="entry name" value="THDP-binding"/>
</dbReference>
<evidence type="ECO:0000256" key="2">
    <source>
        <dbReference type="ARBA" id="ARBA00007131"/>
    </source>
</evidence>
<keyword evidence="3" id="KW-0786">Thiamine pyrophosphate</keyword>
<dbReference type="InterPro" id="IPR005474">
    <property type="entry name" value="Transketolase_N"/>
</dbReference>
<proteinExistence type="inferred from homology"/>
<accession>A0ABR5HCU2</accession>
<evidence type="ECO:0000256" key="3">
    <source>
        <dbReference type="ARBA" id="ARBA00023052"/>
    </source>
</evidence>
<organism evidence="5 6">
    <name type="scientific">Methylobacterium indicum</name>
    <dbReference type="NCBI Taxonomy" id="1775910"/>
    <lineage>
        <taxon>Bacteria</taxon>
        <taxon>Pseudomonadati</taxon>
        <taxon>Pseudomonadota</taxon>
        <taxon>Alphaproteobacteria</taxon>
        <taxon>Hyphomicrobiales</taxon>
        <taxon>Methylobacteriaceae</taxon>
        <taxon>Methylobacterium</taxon>
    </lineage>
</organism>
<evidence type="ECO:0000259" key="4">
    <source>
        <dbReference type="Pfam" id="PF00456"/>
    </source>
</evidence>
<dbReference type="SUPFAM" id="SSF52518">
    <property type="entry name" value="Thiamin diphosphate-binding fold (THDP-binding)"/>
    <property type="match status" value="1"/>
</dbReference>
<dbReference type="Pfam" id="PF00456">
    <property type="entry name" value="Transketolase_N"/>
    <property type="match status" value="1"/>
</dbReference>